<accession>W0HWM2</accession>
<feature type="compositionally biased region" description="Low complexity" evidence="1">
    <location>
        <begin position="138"/>
        <end position="156"/>
    </location>
</feature>
<feature type="region of interest" description="Disordered" evidence="1">
    <location>
        <begin position="9"/>
        <end position="30"/>
    </location>
</feature>
<reference evidence="2 3" key="1">
    <citation type="journal article" date="2014" name="Genome Biol. Evol.">
        <title>Genome degeneration and adaptation in a nascent stage of symbiosis.</title>
        <authorList>
            <person name="Oakeson K.F."/>
            <person name="Gil R."/>
            <person name="Clayton A.L."/>
            <person name="Dunn D.M."/>
            <person name="von Niederhausern A.C."/>
            <person name="Hamil C."/>
            <person name="Aoyagi A."/>
            <person name="Duval B."/>
            <person name="Baca A."/>
            <person name="Silva F.J."/>
            <person name="Vallier A."/>
            <person name="Jackson D.G."/>
            <person name="Latorre A."/>
            <person name="Weiss R.B."/>
            <person name="Heddi A."/>
            <person name="Moya A."/>
            <person name="Dale C."/>
        </authorList>
    </citation>
    <scope>NUCLEOTIDE SEQUENCE [LARGE SCALE GENOMIC DNA]</scope>
    <source>
        <strain evidence="2 3">HS1</strain>
    </source>
</reference>
<feature type="compositionally biased region" description="Low complexity" evidence="1">
    <location>
        <begin position="300"/>
        <end position="313"/>
    </location>
</feature>
<dbReference type="PATRIC" id="fig|1239307.3.peg.1597"/>
<evidence type="ECO:0000256" key="1">
    <source>
        <dbReference type="SAM" id="MobiDB-lite"/>
    </source>
</evidence>
<feature type="region of interest" description="Disordered" evidence="1">
    <location>
        <begin position="77"/>
        <end position="156"/>
    </location>
</feature>
<evidence type="ECO:0000313" key="2">
    <source>
        <dbReference type="EMBL" id="AHF76533.1"/>
    </source>
</evidence>
<dbReference type="KEGG" id="sod:Sant_1475"/>
<evidence type="ECO:0000313" key="3">
    <source>
        <dbReference type="Proteomes" id="UP000019028"/>
    </source>
</evidence>
<proteinExistence type="predicted"/>
<dbReference type="AlphaFoldDB" id="W0HWM2"/>
<sequence length="522" mass="54089">MLSSFLTYRGGARHHAAPSGSGPAERSGGGAVITAHAGEKKPQISTLRALSFMLSGHIRRVEQGSAASASAGGHFQRVAEGRAASEAPLAERGGPAERAAVRPWSPQGERSADAPALPDRRMADGVRRRPRLIRQADADAGPKGPAPASASAKSGDIAGRGTANALLAKVASVAGRSASLPTQGTFCGDRAAIASAGGAVLGERAISLPAHGDALSGRPMPSSSNAAFLTRPVRFSPAVSGGISPPADALGHPQEAFATTLNWMFPRAGSVASPAPARRATAGDVPPPLPPKQRNRAGVSARPGRAAPSAAARASGAARFSDVMAWLGREGHRGAAYRLSPEQQHAAVGTMMGQVFHGLDGRQASELYDALLGLIDRWPHHLQAGILRELSVQAFHALPEQRLAEHCQRWLNRLPGFAPAAYDDLLEHIATYFAAVPADDGLVVFQRVVALSRASERPILSLLARRLGTLTTELRGLAWQILLGCPHLPAEMRTELSAALRAAEEAQGGAAAGDVNAATRAA</sequence>
<protein>
    <submittedName>
        <fullName evidence="2">Uncharacterized protein</fullName>
    </submittedName>
</protein>
<organism evidence="2 3">
    <name type="scientific">Sodalis praecaptivus</name>
    <dbReference type="NCBI Taxonomy" id="1239307"/>
    <lineage>
        <taxon>Bacteria</taxon>
        <taxon>Pseudomonadati</taxon>
        <taxon>Pseudomonadota</taxon>
        <taxon>Gammaproteobacteria</taxon>
        <taxon>Enterobacterales</taxon>
        <taxon>Bruguierivoracaceae</taxon>
        <taxon>Sodalis</taxon>
    </lineage>
</organism>
<gene>
    <name evidence="2" type="ORF">Sant_1475</name>
</gene>
<feature type="compositionally biased region" description="Basic and acidic residues" evidence="1">
    <location>
        <begin position="118"/>
        <end position="127"/>
    </location>
</feature>
<name>W0HWM2_9GAMM</name>
<dbReference type="Proteomes" id="UP000019028">
    <property type="component" value="Chromosome"/>
</dbReference>
<dbReference type="EMBL" id="CP006569">
    <property type="protein sequence ID" value="AHF76533.1"/>
    <property type="molecule type" value="Genomic_DNA"/>
</dbReference>
<dbReference type="HOGENOM" id="CLU_521663_0_0_6"/>
<keyword evidence="3" id="KW-1185">Reference proteome</keyword>
<feature type="region of interest" description="Disordered" evidence="1">
    <location>
        <begin position="270"/>
        <end position="313"/>
    </location>
</feature>